<feature type="transmembrane region" description="Helical" evidence="8">
    <location>
        <begin position="160"/>
        <end position="177"/>
    </location>
</feature>
<dbReference type="HOGENOM" id="CLU_068425_0_0_5"/>
<feature type="transmembrane region" description="Helical" evidence="8">
    <location>
        <begin position="53"/>
        <end position="70"/>
    </location>
</feature>
<dbReference type="STRING" id="217511.GCA_001463845_02227"/>
<evidence type="ECO:0000256" key="8">
    <source>
        <dbReference type="SAM" id="Phobius"/>
    </source>
</evidence>
<feature type="transmembrane region" description="Helical" evidence="8">
    <location>
        <begin position="192"/>
        <end position="213"/>
    </location>
</feature>
<proteinExistence type="predicted"/>
<dbReference type="GO" id="GO:0046872">
    <property type="term" value="F:metal ion binding"/>
    <property type="evidence" value="ECO:0007669"/>
    <property type="project" value="UniProtKB-KW"/>
</dbReference>
<sequence>MDWFETIDAYCERTNTAFWSEPLNAITNAAFLLAALIVFVRSRGGARPGLVEMALIALVSVIGVGSFLFHTFATRWAGLADVLPITVFIFAYFAYALRRFVRLGWIATAICTLLFFVVSPLAEPVFSPIVGGSAAYLPGLFAMLGIGGFLLAGRHPAGRLVFAAGIVFTASLAFRIADDPLCDIMPLGTHFLWHVFNAVTLGLLLTAATRFGALPDKHRAAA</sequence>
<dbReference type="RefSeq" id="WP_007065442.1">
    <property type="nucleotide sequence ID" value="NZ_DS022272.1"/>
</dbReference>
<evidence type="ECO:0000256" key="3">
    <source>
        <dbReference type="ARBA" id="ARBA00022801"/>
    </source>
</evidence>
<evidence type="ECO:0000256" key="1">
    <source>
        <dbReference type="ARBA" id="ARBA00004141"/>
    </source>
</evidence>
<keyword evidence="6" id="KW-0106">Calcium</keyword>
<keyword evidence="4 8" id="KW-1133">Transmembrane helix</keyword>
<accession>Q0G205</accession>
<keyword evidence="5 8" id="KW-0472">Membrane</keyword>
<feature type="transmembrane region" description="Helical" evidence="8">
    <location>
        <begin position="103"/>
        <end position="122"/>
    </location>
</feature>
<evidence type="ECO:0000256" key="2">
    <source>
        <dbReference type="ARBA" id="ARBA00022692"/>
    </source>
</evidence>
<evidence type="ECO:0000256" key="6">
    <source>
        <dbReference type="PIRSR" id="PIRSR608901-1"/>
    </source>
</evidence>
<evidence type="ECO:0000256" key="7">
    <source>
        <dbReference type="PIRSR" id="PIRSR608901-2"/>
    </source>
</evidence>
<keyword evidence="6" id="KW-0479">Metal-binding</keyword>
<dbReference type="EMBL" id="AATP01000003">
    <property type="protein sequence ID" value="EAU41393.1"/>
    <property type="molecule type" value="Genomic_DNA"/>
</dbReference>
<evidence type="ECO:0000313" key="9">
    <source>
        <dbReference type="EMBL" id="EAU41393.1"/>
    </source>
</evidence>
<protein>
    <recommendedName>
        <fullName evidence="11">Ceramidase</fullName>
    </recommendedName>
</protein>
<keyword evidence="7" id="KW-0862">Zinc</keyword>
<dbReference type="InterPro" id="IPR008901">
    <property type="entry name" value="ACER"/>
</dbReference>
<feature type="binding site" evidence="7">
    <location>
        <position position="190"/>
    </location>
    <ligand>
        <name>Zn(2+)</name>
        <dbReference type="ChEBI" id="CHEBI:29105"/>
        <note>catalytic</note>
    </ligand>
</feature>
<keyword evidence="2 8" id="KW-0812">Transmembrane</keyword>
<feature type="binding site" evidence="7">
    <location>
        <position position="194"/>
    </location>
    <ligand>
        <name>Zn(2+)</name>
        <dbReference type="ChEBI" id="CHEBI:29105"/>
        <note>catalytic</note>
    </ligand>
</feature>
<feature type="transmembrane region" description="Helical" evidence="8">
    <location>
        <begin position="76"/>
        <end position="96"/>
    </location>
</feature>
<comment type="subcellular location">
    <subcellularLocation>
        <location evidence="1">Membrane</location>
        <topology evidence="1">Multi-pass membrane protein</topology>
    </subcellularLocation>
</comment>
<gene>
    <name evidence="9" type="ORF">FP2506_01460</name>
</gene>
<evidence type="ECO:0000256" key="5">
    <source>
        <dbReference type="ARBA" id="ARBA00023136"/>
    </source>
</evidence>
<dbReference type="Pfam" id="PF05875">
    <property type="entry name" value="Ceramidase"/>
    <property type="match status" value="1"/>
</dbReference>
<comment type="cofactor">
    <cofactor evidence="7">
        <name>Zn(2+)</name>
        <dbReference type="ChEBI" id="CHEBI:29105"/>
    </cofactor>
</comment>
<evidence type="ECO:0000256" key="4">
    <source>
        <dbReference type="ARBA" id="ARBA00022989"/>
    </source>
</evidence>
<dbReference type="GO" id="GO:0016811">
    <property type="term" value="F:hydrolase activity, acting on carbon-nitrogen (but not peptide) bonds, in linear amides"/>
    <property type="evidence" value="ECO:0007669"/>
    <property type="project" value="InterPro"/>
</dbReference>
<dbReference type="AlphaFoldDB" id="Q0G205"/>
<keyword evidence="10" id="KW-1185">Reference proteome</keyword>
<feature type="transmembrane region" description="Helical" evidence="8">
    <location>
        <begin position="134"/>
        <end position="153"/>
    </location>
</feature>
<name>Q0G205_9HYPH</name>
<dbReference type="GO" id="GO:0006672">
    <property type="term" value="P:ceramide metabolic process"/>
    <property type="evidence" value="ECO:0007669"/>
    <property type="project" value="InterPro"/>
</dbReference>
<dbReference type="eggNOG" id="ENOG5032TAD">
    <property type="taxonomic scope" value="Bacteria"/>
</dbReference>
<evidence type="ECO:0000313" key="10">
    <source>
        <dbReference type="Proteomes" id="UP000004310"/>
    </source>
</evidence>
<feature type="binding site" evidence="7">
    <location>
        <position position="70"/>
    </location>
    <ligand>
        <name>Zn(2+)</name>
        <dbReference type="ChEBI" id="CHEBI:29105"/>
        <note>catalytic</note>
    </ligand>
</feature>
<reference evidence="9 10" key="1">
    <citation type="journal article" date="2010" name="J. Bacteriol.">
        <title>Genome sequence of Fulvimarina pelagi HTCC2506T, a Mn(II)-oxidizing alphaproteobacterium possessing an aerobic anoxygenic photosynthetic gene cluster and Xanthorhodopsin.</title>
        <authorList>
            <person name="Kang I."/>
            <person name="Oh H.M."/>
            <person name="Lim S.I."/>
            <person name="Ferriera S."/>
            <person name="Giovannoni S.J."/>
            <person name="Cho J.C."/>
        </authorList>
    </citation>
    <scope>NUCLEOTIDE SEQUENCE [LARGE SCALE GENOMIC DNA]</scope>
    <source>
        <strain evidence="9 10">HTCC2506</strain>
    </source>
</reference>
<feature type="transmembrane region" description="Helical" evidence="8">
    <location>
        <begin position="23"/>
        <end position="41"/>
    </location>
</feature>
<feature type="binding site" evidence="6">
    <location>
        <position position="21"/>
    </location>
    <ligand>
        <name>Ca(2+)</name>
        <dbReference type="ChEBI" id="CHEBI:29108"/>
    </ligand>
</feature>
<organism evidence="9 10">
    <name type="scientific">Fulvimarina pelagi HTCC2506</name>
    <dbReference type="NCBI Taxonomy" id="314231"/>
    <lineage>
        <taxon>Bacteria</taxon>
        <taxon>Pseudomonadati</taxon>
        <taxon>Pseudomonadota</taxon>
        <taxon>Alphaproteobacteria</taxon>
        <taxon>Hyphomicrobiales</taxon>
        <taxon>Aurantimonadaceae</taxon>
        <taxon>Fulvimarina</taxon>
    </lineage>
</organism>
<keyword evidence="3" id="KW-0378">Hydrolase</keyword>
<evidence type="ECO:0008006" key="11">
    <source>
        <dbReference type="Google" id="ProtNLM"/>
    </source>
</evidence>
<comment type="caution">
    <text evidence="9">The sequence shown here is derived from an EMBL/GenBank/DDBJ whole genome shotgun (WGS) entry which is preliminary data.</text>
</comment>
<dbReference type="GO" id="GO:0016020">
    <property type="term" value="C:membrane"/>
    <property type="evidence" value="ECO:0007669"/>
    <property type="project" value="UniProtKB-SubCell"/>
</dbReference>
<dbReference type="Proteomes" id="UP000004310">
    <property type="component" value="Unassembled WGS sequence"/>
</dbReference>